<keyword evidence="3" id="KW-1185">Reference proteome</keyword>
<evidence type="ECO:0000256" key="1">
    <source>
        <dbReference type="SAM" id="MobiDB-lite"/>
    </source>
</evidence>
<reference evidence="2 3" key="1">
    <citation type="submission" date="2017-08" db="EMBL/GenBank/DDBJ databases">
        <title>The strain WRN001 was isolated from Binhai saline alkaline soil, Tianjin, China.</title>
        <authorList>
            <person name="Liu D."/>
            <person name="Zhang G."/>
        </authorList>
    </citation>
    <scope>NUCLEOTIDE SEQUENCE [LARGE SCALE GENOMIC DNA]</scope>
    <source>
        <strain evidence="2 3">WN019</strain>
    </source>
</reference>
<dbReference type="AlphaFoldDB" id="A0A2A2F5W9"/>
<name>A0A2A2F5W9_9EURY</name>
<dbReference type="EMBL" id="NSKC01000011">
    <property type="protein sequence ID" value="PAU80846.1"/>
    <property type="molecule type" value="Genomic_DNA"/>
</dbReference>
<dbReference type="Proteomes" id="UP000218083">
    <property type="component" value="Unassembled WGS sequence"/>
</dbReference>
<proteinExistence type="predicted"/>
<organism evidence="2 3">
    <name type="scientific">Halorubrum salipaludis</name>
    <dbReference type="NCBI Taxonomy" id="2032630"/>
    <lineage>
        <taxon>Archaea</taxon>
        <taxon>Methanobacteriati</taxon>
        <taxon>Methanobacteriota</taxon>
        <taxon>Stenosarchaea group</taxon>
        <taxon>Halobacteria</taxon>
        <taxon>Halobacteriales</taxon>
        <taxon>Haloferacaceae</taxon>
        <taxon>Halorubrum</taxon>
    </lineage>
</organism>
<accession>A0A2A2F5W9</accession>
<protein>
    <submittedName>
        <fullName evidence="2">Uncharacterized protein</fullName>
    </submittedName>
</protein>
<gene>
    <name evidence="2" type="ORF">CK500_15075</name>
</gene>
<sequence>MHEERGVSAYNHRSFLFLASARFMSGNDDKIESADDADTDDESDGDDKSPHTLDVLRTIKMTAEIVMLAARLIGMR</sequence>
<evidence type="ECO:0000313" key="3">
    <source>
        <dbReference type="Proteomes" id="UP000218083"/>
    </source>
</evidence>
<feature type="compositionally biased region" description="Acidic residues" evidence="1">
    <location>
        <begin position="34"/>
        <end position="45"/>
    </location>
</feature>
<feature type="region of interest" description="Disordered" evidence="1">
    <location>
        <begin position="29"/>
        <end position="52"/>
    </location>
</feature>
<evidence type="ECO:0000313" key="2">
    <source>
        <dbReference type="EMBL" id="PAU80846.1"/>
    </source>
</evidence>
<comment type="caution">
    <text evidence="2">The sequence shown here is derived from an EMBL/GenBank/DDBJ whole genome shotgun (WGS) entry which is preliminary data.</text>
</comment>